<name>A0A418X5C9_9BURK</name>
<feature type="domain" description="T6SS Phospholipase effector Tle1-like catalytic" evidence="1">
    <location>
        <begin position="294"/>
        <end position="413"/>
    </location>
</feature>
<organism evidence="2 3">
    <name type="scientific">Noviherbaspirillum cavernae</name>
    <dbReference type="NCBI Taxonomy" id="2320862"/>
    <lineage>
        <taxon>Bacteria</taxon>
        <taxon>Pseudomonadati</taxon>
        <taxon>Pseudomonadota</taxon>
        <taxon>Betaproteobacteria</taxon>
        <taxon>Burkholderiales</taxon>
        <taxon>Oxalobacteraceae</taxon>
        <taxon>Noviherbaspirillum</taxon>
    </lineage>
</organism>
<accession>A0A418X5C9</accession>
<feature type="domain" description="T6SS Phospholipase effector Tle1-like catalytic" evidence="1">
    <location>
        <begin position="64"/>
        <end position="272"/>
    </location>
</feature>
<comment type="caution">
    <text evidence="2">The sequence shown here is derived from an EMBL/GenBank/DDBJ whole genome shotgun (WGS) entry which is preliminary data.</text>
</comment>
<reference evidence="2 3" key="1">
    <citation type="submission" date="2018-09" db="EMBL/GenBank/DDBJ databases">
        <authorList>
            <person name="Zhu H."/>
        </authorList>
    </citation>
    <scope>NUCLEOTIDE SEQUENCE [LARGE SCALE GENOMIC DNA]</scope>
    <source>
        <strain evidence="2 3">K2R10-39</strain>
    </source>
</reference>
<dbReference type="Pfam" id="PF09994">
    <property type="entry name" value="T6SS_Tle1-like_cat"/>
    <property type="match status" value="2"/>
</dbReference>
<dbReference type="Proteomes" id="UP000285190">
    <property type="component" value="Unassembled WGS sequence"/>
</dbReference>
<sequence length="701" mass="78267">MSALLASIFPSLATDPSAATSALTPISLFSEEERDRIKEFIRARECTDHTVFPPSCDVNLFFGVFFDGTNNNLERDEKDHVHSNVARLHNAFPDNGTDGLSKKTAWSNPGKYYNFYRTYVPGVGTPFDEVGDTGEGSMRTQGLAFAYMGENRIIWALVEMINNVHRYYRKQKLIDTDKFKASFNKLTLPDFGETHRFAPSFNEWNEQATPCQRMTALFTAVLKDLHMALQMYVPVDEAGKSKDHGKVINIFLSVFGFSRGAAEARAFANWLTWLCKLDAEISGRAGLSLGTIPVTFDFMGLFDTVASVGLASSAPVPGSHGHYGWADSEYSLKICDPAPAQCLHLVSAHEVRRSFPLDSVMYEGTLQPNCTEIVFPGVHSDVGGGYKPREQGRGKDEEGADMLSRITLATMYRAARLAGVQLKLEEAPESVRRSFRVDPGLIQMFNAYIASCTPVTEKDAPVSMPLHVLMAQQHRLYIQWRKKMLGRMASLKSVQDSDGPDREDITAADRELVDEVARFDAWRDRNPYQDSGSQPYSWSEWESVAAFWDAPAPPASVTDLFDQYVHDSRAWFKPFGKDASEVLFQMEELATRKEARIEWKKNPVGKEPPPLSNAEERRVAKYLPYRGQSNAMDGIDFESRGREGELLGGGFLRYRKIYMGSDRYKPSGAVYAGLRPVEGIGGRRLAANGARETKSAVSETV</sequence>
<dbReference type="AlphaFoldDB" id="A0A418X5C9"/>
<evidence type="ECO:0000259" key="1">
    <source>
        <dbReference type="Pfam" id="PF09994"/>
    </source>
</evidence>
<keyword evidence="3" id="KW-1185">Reference proteome</keyword>
<dbReference type="PANTHER" id="PTHR33840:SF1">
    <property type="entry name" value="TLE1 PHOSPHOLIPASE DOMAIN-CONTAINING PROTEIN"/>
    <property type="match status" value="1"/>
</dbReference>
<proteinExistence type="predicted"/>
<evidence type="ECO:0000313" key="3">
    <source>
        <dbReference type="Proteomes" id="UP000285190"/>
    </source>
</evidence>
<protein>
    <submittedName>
        <fullName evidence="2">DUF2235 domain-containing protein</fullName>
    </submittedName>
</protein>
<dbReference type="InterPro" id="IPR018712">
    <property type="entry name" value="Tle1-like_cat"/>
</dbReference>
<dbReference type="PANTHER" id="PTHR33840">
    <property type="match status" value="1"/>
</dbReference>
<dbReference type="EMBL" id="QYUN01000002">
    <property type="protein sequence ID" value="RJG07630.1"/>
    <property type="molecule type" value="Genomic_DNA"/>
</dbReference>
<evidence type="ECO:0000313" key="2">
    <source>
        <dbReference type="EMBL" id="RJG07630.1"/>
    </source>
</evidence>
<dbReference type="OrthoDB" id="4378831at2"/>
<gene>
    <name evidence="2" type="ORF">D3870_17950</name>
</gene>